<dbReference type="EMBL" id="JACJPY010000159">
    <property type="protein sequence ID" value="MBD2152829.1"/>
    <property type="molecule type" value="Genomic_DNA"/>
</dbReference>
<reference evidence="2" key="2">
    <citation type="submission" date="2020-08" db="EMBL/GenBank/DDBJ databases">
        <authorList>
            <person name="Chen M."/>
            <person name="Teng W."/>
            <person name="Zhao L."/>
            <person name="Hu C."/>
            <person name="Zhou Y."/>
            <person name="Han B."/>
            <person name="Song L."/>
            <person name="Shu W."/>
        </authorList>
    </citation>
    <scope>NUCLEOTIDE SEQUENCE</scope>
    <source>
        <strain evidence="2">FACHB-1277</strain>
    </source>
</reference>
<sequence length="147" mass="17296">MNRFPFSQIFIALFMLGTSLAFAPSKVVAYGDRECQFMVENNTDQVIGSLYIVPSSAKKTHLGWKINRLGRPLQVGDTAMVKVRTTRDARFWNAFGIFEDRNRYVFMRKDVNYDTGKYIWDHPPCDDTWTLEDYQNVENWNWSDFSR</sequence>
<dbReference type="RefSeq" id="WP_190353286.1">
    <property type="nucleotide sequence ID" value="NZ_JACJPY010000159.1"/>
</dbReference>
<organism evidence="2 3">
    <name type="scientific">Pseudanabaena cinerea FACHB-1277</name>
    <dbReference type="NCBI Taxonomy" id="2949581"/>
    <lineage>
        <taxon>Bacteria</taxon>
        <taxon>Bacillati</taxon>
        <taxon>Cyanobacteriota</taxon>
        <taxon>Cyanophyceae</taxon>
        <taxon>Pseudanabaenales</taxon>
        <taxon>Pseudanabaenaceae</taxon>
        <taxon>Pseudanabaena</taxon>
        <taxon>Pseudanabaena cinerea</taxon>
    </lineage>
</organism>
<evidence type="ECO:0000313" key="3">
    <source>
        <dbReference type="Proteomes" id="UP000631421"/>
    </source>
</evidence>
<feature type="signal peptide" evidence="1">
    <location>
        <begin position="1"/>
        <end position="23"/>
    </location>
</feature>
<feature type="chain" id="PRO_5037438568" evidence="1">
    <location>
        <begin position="24"/>
        <end position="147"/>
    </location>
</feature>
<evidence type="ECO:0000256" key="1">
    <source>
        <dbReference type="SAM" id="SignalP"/>
    </source>
</evidence>
<dbReference type="AlphaFoldDB" id="A0A926UWZ2"/>
<reference evidence="2" key="1">
    <citation type="journal article" date="2015" name="ISME J.">
        <title>Draft Genome Sequence of Streptomyces incarnatus NRRL8089, which Produces the Nucleoside Antibiotic Sinefungin.</title>
        <authorList>
            <person name="Oshima K."/>
            <person name="Hattori M."/>
            <person name="Shimizu H."/>
            <person name="Fukuda K."/>
            <person name="Nemoto M."/>
            <person name="Inagaki K."/>
            <person name="Tamura T."/>
        </authorList>
    </citation>
    <scope>NUCLEOTIDE SEQUENCE</scope>
    <source>
        <strain evidence="2">FACHB-1277</strain>
    </source>
</reference>
<accession>A0A926UWZ2</accession>
<keyword evidence="3" id="KW-1185">Reference proteome</keyword>
<proteinExistence type="predicted"/>
<keyword evidence="1" id="KW-0732">Signal</keyword>
<comment type="caution">
    <text evidence="2">The sequence shown here is derived from an EMBL/GenBank/DDBJ whole genome shotgun (WGS) entry which is preliminary data.</text>
</comment>
<protein>
    <submittedName>
        <fullName evidence="2">Uncharacterized protein</fullName>
    </submittedName>
</protein>
<dbReference type="Proteomes" id="UP000631421">
    <property type="component" value="Unassembled WGS sequence"/>
</dbReference>
<gene>
    <name evidence="2" type="ORF">H6F44_22345</name>
</gene>
<name>A0A926UWZ2_9CYAN</name>
<evidence type="ECO:0000313" key="2">
    <source>
        <dbReference type="EMBL" id="MBD2152829.1"/>
    </source>
</evidence>